<reference evidence="1 2" key="2">
    <citation type="journal article" date="2016" name="Genome Announc.">
        <title>Complete Genome Sequences of the Obligate Symbionts 'Candidatus Sulcia muelleri' and 'Ca. Nasuia deltocephalinicola' from the Pestiferous Leafhopper Macrosteles quadripunctulatus (Hemiptera: Cicadellidae).</title>
        <authorList>
            <person name="Bennett G.M."/>
            <person name="Abba S."/>
            <person name="Kube M."/>
            <person name="Marzachi C."/>
        </authorList>
    </citation>
    <scope>NUCLEOTIDE SEQUENCE [LARGE SCALE GENOMIC DNA]</scope>
    <source>
        <strain evidence="1 2">PUNC</strain>
    </source>
</reference>
<dbReference type="Proteomes" id="UP000055698">
    <property type="component" value="Chromosome"/>
</dbReference>
<name>A0A654M6V2_9FLAO</name>
<gene>
    <name evidence="1" type="ORF">ASU30_204</name>
</gene>
<dbReference type="GeneID" id="75050347"/>
<proteinExistence type="predicted"/>
<dbReference type="RefSeq" id="WP_020931598.1">
    <property type="nucleotide sequence ID" value="NZ_CP013212.1"/>
</dbReference>
<dbReference type="EMBL" id="CP013212">
    <property type="protein sequence ID" value="ALP70261.1"/>
    <property type="molecule type" value="Genomic_DNA"/>
</dbReference>
<sequence length="44" mass="5442">MKKEKYKRMTKIIFMFKKHKNYSFKEKIVNSNDVNQFLGVDDRN</sequence>
<accession>A0A654M6V2</accession>
<reference evidence="2" key="1">
    <citation type="submission" date="2015-11" db="EMBL/GenBank/DDBJ databases">
        <title>Complete genome sequences of the obligate symbionts Candidatus Sulcia muelleri and Candidatus Nasuia deltocephalinicola from the pestiferous leafhopper, Macrosteles quadripunctulatus (Hemiptera: Cicadellidae).</title>
        <authorList>
            <person name="Bennett G.M."/>
            <person name="Abba S."/>
            <person name="Kube M."/>
            <person name="Marzachi C."/>
        </authorList>
    </citation>
    <scope>NUCLEOTIDE SEQUENCE [LARGE SCALE GENOMIC DNA]</scope>
    <source>
        <strain evidence="2">PUNC</strain>
    </source>
</reference>
<evidence type="ECO:0000313" key="2">
    <source>
        <dbReference type="Proteomes" id="UP000055698"/>
    </source>
</evidence>
<evidence type="ECO:0000313" key="1">
    <source>
        <dbReference type="EMBL" id="ALP70261.1"/>
    </source>
</evidence>
<organism evidence="1 2">
    <name type="scientific">Candidatus Karelsulcia muelleri</name>
    <dbReference type="NCBI Taxonomy" id="336810"/>
    <lineage>
        <taxon>Bacteria</taxon>
        <taxon>Pseudomonadati</taxon>
        <taxon>Bacteroidota</taxon>
        <taxon>Flavobacteriia</taxon>
        <taxon>Flavobacteriales</taxon>
        <taxon>Candidatus Karelsulcia</taxon>
    </lineage>
</organism>
<protein>
    <submittedName>
        <fullName evidence="1">Uncharacterized protein</fullName>
    </submittedName>
</protein>
<dbReference type="AlphaFoldDB" id="A0A654M6V2"/>